<gene>
    <name evidence="1" type="primary">chk1</name>
    <name evidence="1" type="ORF">SNAT2548_LOCUS10261</name>
</gene>
<dbReference type="OrthoDB" id="435027at2759"/>
<reference evidence="1" key="1">
    <citation type="submission" date="2021-02" db="EMBL/GenBank/DDBJ databases">
        <authorList>
            <person name="Dougan E. K."/>
            <person name="Rhodes N."/>
            <person name="Thang M."/>
            <person name="Chan C."/>
        </authorList>
    </citation>
    <scope>NUCLEOTIDE SEQUENCE</scope>
</reference>
<dbReference type="AlphaFoldDB" id="A0A812KYQ5"/>
<keyword evidence="2" id="KW-1185">Reference proteome</keyword>
<proteinExistence type="predicted"/>
<evidence type="ECO:0000313" key="1">
    <source>
        <dbReference type="EMBL" id="CAE7236969.1"/>
    </source>
</evidence>
<evidence type="ECO:0000313" key="2">
    <source>
        <dbReference type="Proteomes" id="UP000604046"/>
    </source>
</evidence>
<dbReference type="Proteomes" id="UP000604046">
    <property type="component" value="Unassembled WGS sequence"/>
</dbReference>
<organism evidence="1 2">
    <name type="scientific">Symbiodinium natans</name>
    <dbReference type="NCBI Taxonomy" id="878477"/>
    <lineage>
        <taxon>Eukaryota</taxon>
        <taxon>Sar</taxon>
        <taxon>Alveolata</taxon>
        <taxon>Dinophyceae</taxon>
        <taxon>Suessiales</taxon>
        <taxon>Symbiodiniaceae</taxon>
        <taxon>Symbiodinium</taxon>
    </lineage>
</organism>
<sequence>MAAHEVVEDVMLEAADAMTGYAQENAQSDLLSRVLLAHIGQVAQRDKVVFSLPKSLLADNVVSPLATITDPLQRAQSADLRTRAPLMDRESAASDIEADGCNLLQPQTLSQALCPAPAPGLTTALKVFGDLASSSSNMDCAGTDCGDAVFWKPVAGNLHHHTLAGQPMQSFDFLAQTFRPCAGSTDHAHVVPSGAPVAMRLAHVPFERLSRGLQVWKIMQADAAQLGFVHNFDLRPATRFSIFVLSPEAVSLLEQLLHRGALFSSNPSKAAAGPGAVFIMSEDQQCAFDELQSKGLATTVAGDQIAATPAAAKNLELTEPLHSPSTICSYRSEPAPAQDSMSLMDLMNALTDAGWRRVCLSSLKKRDRPAPFTEGRGAERVFYHLANASSIGRCYLTALLQSDSIFAKGAKELHHFQPEAYYRALLECSIEQISQVCPGRTAEVYRTFHNKHRKRNLLPVDLCGSDMDDEGRSHCMALLLADSFVLLLARIRQLAGSEWPRTRAWPRAWAWAWPQDADERPIGQEETETIGRTVLEYSVFSHVDLPVYQSPFARGRNCDSNAAVVSSC</sequence>
<comment type="caution">
    <text evidence="1">The sequence shown here is derived from an EMBL/GenBank/DDBJ whole genome shotgun (WGS) entry which is preliminary data.</text>
</comment>
<dbReference type="EMBL" id="CAJNDS010000838">
    <property type="protein sequence ID" value="CAE7236969.1"/>
    <property type="molecule type" value="Genomic_DNA"/>
</dbReference>
<accession>A0A812KYQ5</accession>
<protein>
    <submittedName>
        <fullName evidence="1">Chk1 protein</fullName>
    </submittedName>
</protein>
<name>A0A812KYQ5_9DINO</name>